<evidence type="ECO:0000313" key="2">
    <source>
        <dbReference type="Proteomes" id="UP000549394"/>
    </source>
</evidence>
<proteinExistence type="predicted"/>
<evidence type="ECO:0000313" key="1">
    <source>
        <dbReference type="EMBL" id="CAD5114569.1"/>
    </source>
</evidence>
<accession>A0A7I8VFV7</accession>
<protein>
    <submittedName>
        <fullName evidence="1">Uncharacterized protein</fullName>
    </submittedName>
</protein>
<dbReference type="Proteomes" id="UP000549394">
    <property type="component" value="Unassembled WGS sequence"/>
</dbReference>
<organism evidence="1 2">
    <name type="scientific">Dimorphilus gyrociliatus</name>
    <dbReference type="NCBI Taxonomy" id="2664684"/>
    <lineage>
        <taxon>Eukaryota</taxon>
        <taxon>Metazoa</taxon>
        <taxon>Spiralia</taxon>
        <taxon>Lophotrochozoa</taxon>
        <taxon>Annelida</taxon>
        <taxon>Polychaeta</taxon>
        <taxon>Polychaeta incertae sedis</taxon>
        <taxon>Dinophilidae</taxon>
        <taxon>Dimorphilus</taxon>
    </lineage>
</organism>
<name>A0A7I8VFV7_9ANNE</name>
<sequence>MLAVNNTTKLTNDQRSKQTKISLENHINLEDKQFESEDETLQKKLMSFDDTIETEIVKINDDCIKQKKVLDDFVKELISSIHRQRGRLADEIDVFFDEKKSNLKQALTDTIQLKDFKRNLSNPVLYRNVQKMTKELIYTTENLFNKTGTFTEDCSFKAKTIGTLTRPIYEKPIKQSTMELKSEPIKVISTKEGFITLQDNRQIYYLKTGKGMIWKKGSILDIASTYDNHLSYITYNDSKFYCKIINLDNFVGIIKCLLQRKVLKSKVMFGVFKHNIILTTDVGKTYYFKKPSLKETVSNGRNAKDEQLAVIAHKAYMDGLCVEYENYIEYFSDHQIDSIIINIEKSNKENYSMYENVINKLNDGHRILPDNEKIIIFNIKFQEAISIENEKIFPGKRLLEYQLTDDEIIFCLSDNENPKKLYFQHYPRLENRNY</sequence>
<dbReference type="AlphaFoldDB" id="A0A7I8VFV7"/>
<dbReference type="EMBL" id="CAJFCJ010000005">
    <property type="protein sequence ID" value="CAD5114569.1"/>
    <property type="molecule type" value="Genomic_DNA"/>
</dbReference>
<keyword evidence="2" id="KW-1185">Reference proteome</keyword>
<gene>
    <name evidence="1" type="ORF">DGYR_LOCUS3397</name>
</gene>
<reference evidence="1 2" key="1">
    <citation type="submission" date="2020-08" db="EMBL/GenBank/DDBJ databases">
        <authorList>
            <person name="Hejnol A."/>
        </authorList>
    </citation>
    <scope>NUCLEOTIDE SEQUENCE [LARGE SCALE GENOMIC DNA]</scope>
</reference>
<comment type="caution">
    <text evidence="1">The sequence shown here is derived from an EMBL/GenBank/DDBJ whole genome shotgun (WGS) entry which is preliminary data.</text>
</comment>